<proteinExistence type="predicted"/>
<organism evidence="2 3">
    <name type="scientific">Anabas testudineus</name>
    <name type="common">Climbing perch</name>
    <name type="synonym">Anthias testudineus</name>
    <dbReference type="NCBI Taxonomy" id="64144"/>
    <lineage>
        <taxon>Eukaryota</taxon>
        <taxon>Metazoa</taxon>
        <taxon>Chordata</taxon>
        <taxon>Craniata</taxon>
        <taxon>Vertebrata</taxon>
        <taxon>Euteleostomi</taxon>
        <taxon>Actinopterygii</taxon>
        <taxon>Neopterygii</taxon>
        <taxon>Teleostei</taxon>
        <taxon>Neoteleostei</taxon>
        <taxon>Acanthomorphata</taxon>
        <taxon>Anabantaria</taxon>
        <taxon>Anabantiformes</taxon>
        <taxon>Anabantoidei</taxon>
        <taxon>Anabantidae</taxon>
        <taxon>Anabas</taxon>
    </lineage>
</organism>
<reference evidence="2" key="3">
    <citation type="submission" date="2025-09" db="UniProtKB">
        <authorList>
            <consortium name="Ensembl"/>
        </authorList>
    </citation>
    <scope>IDENTIFICATION</scope>
</reference>
<name>A0A7N6A1L7_ANATE</name>
<dbReference type="PANTHER" id="PTHR34828:SF1">
    <property type="entry name" value="TESTIS-EXPRESSED PROTEIN 45"/>
    <property type="match status" value="1"/>
</dbReference>
<dbReference type="InParanoid" id="A0A7N6A1L7"/>
<dbReference type="PANTHER" id="PTHR34828">
    <property type="entry name" value="TESTIS-EXPRESSED PROTEIN 45"/>
    <property type="match status" value="1"/>
</dbReference>
<dbReference type="AlphaFoldDB" id="A0A7N6A1L7"/>
<evidence type="ECO:0000313" key="3">
    <source>
        <dbReference type="Proteomes" id="UP000265040"/>
    </source>
</evidence>
<evidence type="ECO:0000313" key="2">
    <source>
        <dbReference type="Ensembl" id="ENSATEP00000042115.1"/>
    </source>
</evidence>
<dbReference type="RefSeq" id="XP_026201817.1">
    <property type="nucleotide sequence ID" value="XM_026346032.1"/>
</dbReference>
<feature type="region of interest" description="Disordered" evidence="1">
    <location>
        <begin position="356"/>
        <end position="386"/>
    </location>
</feature>
<dbReference type="GeneTree" id="ENSGT00510000053055"/>
<dbReference type="Ensembl" id="ENSATET00000068451.1">
    <property type="protein sequence ID" value="ENSATEP00000042115.1"/>
    <property type="gene ID" value="ENSATEG00000028050.1"/>
</dbReference>
<dbReference type="OrthoDB" id="6151791at2759"/>
<keyword evidence="3" id="KW-1185">Reference proteome</keyword>
<protein>
    <submittedName>
        <fullName evidence="2">Uncharacterized protein</fullName>
    </submittedName>
</protein>
<evidence type="ECO:0000256" key="1">
    <source>
        <dbReference type="SAM" id="MobiDB-lite"/>
    </source>
</evidence>
<reference evidence="2" key="1">
    <citation type="submission" date="2021-04" db="EMBL/GenBank/DDBJ databases">
        <authorList>
            <consortium name="Wellcome Sanger Institute Data Sharing"/>
        </authorList>
    </citation>
    <scope>NUCLEOTIDE SEQUENCE [LARGE SCALE GENOMIC DNA]</scope>
</reference>
<sequence>MTAVVKTLLPARPVKSFLSTNIPFLDRNNPDEFSTRFQEDFPAFHYNKTKPVRQLTPAQVDHKDLRRIKEQLTEAMVSYHRHPLPNKTNKPRWTTLYTNFKMQTDPREIAFLTTQSQNFCPKPLQPRPLPIQPLESIKKLQQVEKLPESTNKSTFTPHQSFPAVKATAKRLEEGYTTIKGDSRYCIFVSQYNNTFKGAQRKASQPMVKHSSSVAMGDPMKIVDRETTYTMSFSRPTVCRYRSPFVKENLKLNLGHFSKDSWSSTSQETFCNHKPDPVVVIRRNHNSSSLPNGDTNERCNRERMSVTTNRLSFSDLNHTERPVHVPGSSLMTKSHVKFSSPSLSSLYYTTTAKEHYSKKDREPSRPAIQLPSNILSGPEHGLTSSTTKSDFIPFKTCRQKPCLSQQKSNIRFPVAEQQFSTTHEEHYKAKPLITASLILQRSN</sequence>
<accession>A0A7N6A1L7</accession>
<dbReference type="InterPro" id="IPR028001">
    <property type="entry name" value="SAXO5"/>
</dbReference>
<reference evidence="2" key="2">
    <citation type="submission" date="2025-08" db="UniProtKB">
        <authorList>
            <consortium name="Ensembl"/>
        </authorList>
    </citation>
    <scope>IDENTIFICATION</scope>
</reference>
<dbReference type="GeneID" id="113152655"/>
<dbReference type="Proteomes" id="UP000265040">
    <property type="component" value="Chromosome 4"/>
</dbReference>